<proteinExistence type="predicted"/>
<dbReference type="AlphaFoldDB" id="A0A2S3ZLI1"/>
<dbReference type="RefSeq" id="WP_103430415.1">
    <property type="nucleotide sequence ID" value="NZ_PPXF01000022.1"/>
</dbReference>
<reference evidence="1 2" key="1">
    <citation type="submission" date="2018-01" db="EMBL/GenBank/DDBJ databases">
        <title>Cryobacterium sp. nov., from glaciers in China.</title>
        <authorList>
            <person name="Liu Q."/>
            <person name="Xin Y.-H."/>
        </authorList>
    </citation>
    <scope>NUCLEOTIDE SEQUENCE [LARGE SCALE GENOMIC DNA]</scope>
    <source>
        <strain evidence="1 2">TMB1-8</strain>
    </source>
</reference>
<organism evidence="1 2">
    <name type="scientific">Cryobacterium zongtaii</name>
    <dbReference type="NCBI Taxonomy" id="1259217"/>
    <lineage>
        <taxon>Bacteria</taxon>
        <taxon>Bacillati</taxon>
        <taxon>Actinomycetota</taxon>
        <taxon>Actinomycetes</taxon>
        <taxon>Micrococcales</taxon>
        <taxon>Microbacteriaceae</taxon>
        <taxon>Cryobacterium</taxon>
    </lineage>
</organism>
<dbReference type="OrthoDB" id="5120385at2"/>
<evidence type="ECO:0000313" key="1">
    <source>
        <dbReference type="EMBL" id="POH69372.1"/>
    </source>
</evidence>
<name>A0A2S3ZLI1_9MICO</name>
<dbReference type="EMBL" id="PPXF01000022">
    <property type="protein sequence ID" value="POH69372.1"/>
    <property type="molecule type" value="Genomic_DNA"/>
</dbReference>
<gene>
    <name evidence="1" type="ORF">C3B59_05640</name>
</gene>
<dbReference type="Proteomes" id="UP000237104">
    <property type="component" value="Unassembled WGS sequence"/>
</dbReference>
<sequence length="125" mass="13503">MGVKLSGSLPDADRQGLDRLQGQLVKRPDDRHLVIMVVNSPSVKVDHGQDGDIYTPTAGVLFAEPVLDRDDINEVLEILGRCRATRLDDATLDFDFGIGDPLADAAKKFRDAGVTVDFGPSAGRE</sequence>
<accession>A0A2S3ZLI1</accession>
<protein>
    <submittedName>
        <fullName evidence="1">Uncharacterized protein</fullName>
    </submittedName>
</protein>
<comment type="caution">
    <text evidence="1">The sequence shown here is derived from an EMBL/GenBank/DDBJ whole genome shotgun (WGS) entry which is preliminary data.</text>
</comment>
<evidence type="ECO:0000313" key="2">
    <source>
        <dbReference type="Proteomes" id="UP000237104"/>
    </source>
</evidence>